<comment type="similarity">
    <text evidence="1">Belongs to the sigma-70 factor family. ECF subfamily.</text>
</comment>
<dbReference type="PANTHER" id="PTHR43133:SF8">
    <property type="entry name" value="RNA POLYMERASE SIGMA FACTOR HI_1459-RELATED"/>
    <property type="match status" value="1"/>
</dbReference>
<reference evidence="8" key="1">
    <citation type="submission" date="2021-01" db="EMBL/GenBank/DDBJ databases">
        <title>Modified the classification status of verrucomicrobia.</title>
        <authorList>
            <person name="Feng X."/>
        </authorList>
    </citation>
    <scope>NUCLEOTIDE SEQUENCE</scope>
    <source>
        <strain evidence="8">KCTC 12986</strain>
    </source>
</reference>
<dbReference type="GO" id="GO:0006352">
    <property type="term" value="P:DNA-templated transcription initiation"/>
    <property type="evidence" value="ECO:0007669"/>
    <property type="project" value="InterPro"/>
</dbReference>
<dbReference type="InterPro" id="IPR007627">
    <property type="entry name" value="RNA_pol_sigma70_r2"/>
</dbReference>
<keyword evidence="4" id="KW-0238">DNA-binding</keyword>
<keyword evidence="3" id="KW-0731">Sigma factor</keyword>
<comment type="caution">
    <text evidence="8">The sequence shown here is derived from an EMBL/GenBank/DDBJ whole genome shotgun (WGS) entry which is preliminary data.</text>
</comment>
<organism evidence="8 9">
    <name type="scientific">Roseibacillus ishigakijimensis</name>
    <dbReference type="NCBI Taxonomy" id="454146"/>
    <lineage>
        <taxon>Bacteria</taxon>
        <taxon>Pseudomonadati</taxon>
        <taxon>Verrucomicrobiota</taxon>
        <taxon>Verrucomicrobiia</taxon>
        <taxon>Verrucomicrobiales</taxon>
        <taxon>Verrucomicrobiaceae</taxon>
        <taxon>Roseibacillus</taxon>
    </lineage>
</organism>
<dbReference type="RefSeq" id="WP_200391674.1">
    <property type="nucleotide sequence ID" value="NZ_JAENIO010000020.1"/>
</dbReference>
<protein>
    <submittedName>
        <fullName evidence="8">RNA polymerase sigma factor</fullName>
    </submittedName>
</protein>
<evidence type="ECO:0000256" key="4">
    <source>
        <dbReference type="ARBA" id="ARBA00023125"/>
    </source>
</evidence>
<dbReference type="GO" id="GO:0016987">
    <property type="term" value="F:sigma factor activity"/>
    <property type="evidence" value="ECO:0007669"/>
    <property type="project" value="UniProtKB-KW"/>
</dbReference>
<dbReference type="InterPro" id="IPR007630">
    <property type="entry name" value="RNA_pol_sigma70_r4"/>
</dbReference>
<keyword evidence="2" id="KW-0805">Transcription regulation</keyword>
<dbReference type="SUPFAM" id="SSF88946">
    <property type="entry name" value="Sigma2 domain of RNA polymerase sigma factors"/>
    <property type="match status" value="1"/>
</dbReference>
<feature type="domain" description="RNA polymerase sigma-70 region 2" evidence="6">
    <location>
        <begin position="23"/>
        <end position="90"/>
    </location>
</feature>
<dbReference type="CDD" id="cd06171">
    <property type="entry name" value="Sigma70_r4"/>
    <property type="match status" value="1"/>
</dbReference>
<keyword evidence="9" id="KW-1185">Reference proteome</keyword>
<dbReference type="Gene3D" id="1.10.10.10">
    <property type="entry name" value="Winged helix-like DNA-binding domain superfamily/Winged helix DNA-binding domain"/>
    <property type="match status" value="1"/>
</dbReference>
<evidence type="ECO:0000256" key="1">
    <source>
        <dbReference type="ARBA" id="ARBA00010641"/>
    </source>
</evidence>
<dbReference type="InterPro" id="IPR013325">
    <property type="entry name" value="RNA_pol_sigma_r2"/>
</dbReference>
<gene>
    <name evidence="8" type="ORF">JIN78_09220</name>
</gene>
<dbReference type="InterPro" id="IPR039425">
    <property type="entry name" value="RNA_pol_sigma-70-like"/>
</dbReference>
<sequence length="188" mass="21269">MIAANTQEVEDAVPDWQEWLRVNGPRLLLFARQQTRNGADAEDALQDALVKLARKVAEGSFVGGQDAWMPFLYTQIRREAIDRGRKDDRRRKREEVVIEDARGLNPVAGGDWFETGSEGEQAELVEEALRDLPPKFAEVITMKVWGERTFDEIGKTLGISLHTAASRYRYGLEAMRKKLAAARIRGDI</sequence>
<dbReference type="InterPro" id="IPR014284">
    <property type="entry name" value="RNA_pol_sigma-70_dom"/>
</dbReference>
<dbReference type="Pfam" id="PF04545">
    <property type="entry name" value="Sigma70_r4"/>
    <property type="match status" value="1"/>
</dbReference>
<dbReference type="PANTHER" id="PTHR43133">
    <property type="entry name" value="RNA POLYMERASE ECF-TYPE SIGMA FACTO"/>
    <property type="match status" value="1"/>
</dbReference>
<proteinExistence type="inferred from homology"/>
<feature type="domain" description="RNA polymerase sigma-70 region 4" evidence="7">
    <location>
        <begin position="128"/>
        <end position="177"/>
    </location>
</feature>
<evidence type="ECO:0000259" key="6">
    <source>
        <dbReference type="Pfam" id="PF04542"/>
    </source>
</evidence>
<evidence type="ECO:0000313" key="8">
    <source>
        <dbReference type="EMBL" id="MBK1834238.1"/>
    </source>
</evidence>
<dbReference type="SUPFAM" id="SSF88659">
    <property type="entry name" value="Sigma3 and sigma4 domains of RNA polymerase sigma factors"/>
    <property type="match status" value="1"/>
</dbReference>
<dbReference type="GO" id="GO:0003677">
    <property type="term" value="F:DNA binding"/>
    <property type="evidence" value="ECO:0007669"/>
    <property type="project" value="UniProtKB-KW"/>
</dbReference>
<accession>A0A934RRQ2</accession>
<name>A0A934RRQ2_9BACT</name>
<evidence type="ECO:0000256" key="5">
    <source>
        <dbReference type="ARBA" id="ARBA00023163"/>
    </source>
</evidence>
<evidence type="ECO:0000256" key="2">
    <source>
        <dbReference type="ARBA" id="ARBA00023015"/>
    </source>
</evidence>
<dbReference type="InterPro" id="IPR013324">
    <property type="entry name" value="RNA_pol_sigma_r3/r4-like"/>
</dbReference>
<evidence type="ECO:0000259" key="7">
    <source>
        <dbReference type="Pfam" id="PF04545"/>
    </source>
</evidence>
<evidence type="ECO:0000256" key="3">
    <source>
        <dbReference type="ARBA" id="ARBA00023082"/>
    </source>
</evidence>
<dbReference type="Gene3D" id="1.10.1740.10">
    <property type="match status" value="1"/>
</dbReference>
<dbReference type="AlphaFoldDB" id="A0A934RRQ2"/>
<dbReference type="EMBL" id="JAENIO010000020">
    <property type="protein sequence ID" value="MBK1834238.1"/>
    <property type="molecule type" value="Genomic_DNA"/>
</dbReference>
<evidence type="ECO:0000313" key="9">
    <source>
        <dbReference type="Proteomes" id="UP000604083"/>
    </source>
</evidence>
<dbReference type="Proteomes" id="UP000604083">
    <property type="component" value="Unassembled WGS sequence"/>
</dbReference>
<dbReference type="InterPro" id="IPR036388">
    <property type="entry name" value="WH-like_DNA-bd_sf"/>
</dbReference>
<dbReference type="NCBIfam" id="TIGR02937">
    <property type="entry name" value="sigma70-ECF"/>
    <property type="match status" value="1"/>
</dbReference>
<keyword evidence="5" id="KW-0804">Transcription</keyword>
<dbReference type="Pfam" id="PF04542">
    <property type="entry name" value="Sigma70_r2"/>
    <property type="match status" value="1"/>
</dbReference>